<organism evidence="1 2">
    <name type="scientific">Penicillium oxalicum (strain 114-2 / CGMCC 5302)</name>
    <name type="common">Penicillium decumbens</name>
    <dbReference type="NCBI Taxonomy" id="933388"/>
    <lineage>
        <taxon>Eukaryota</taxon>
        <taxon>Fungi</taxon>
        <taxon>Dikarya</taxon>
        <taxon>Ascomycota</taxon>
        <taxon>Pezizomycotina</taxon>
        <taxon>Eurotiomycetes</taxon>
        <taxon>Eurotiomycetidae</taxon>
        <taxon>Eurotiales</taxon>
        <taxon>Aspergillaceae</taxon>
        <taxon>Penicillium</taxon>
    </lineage>
</organism>
<evidence type="ECO:0000313" key="2">
    <source>
        <dbReference type="Proteomes" id="UP000019376"/>
    </source>
</evidence>
<gene>
    <name evidence="1" type="ORF">PDE_01617</name>
</gene>
<proteinExistence type="predicted"/>
<dbReference type="AlphaFoldDB" id="S7Z8Z1"/>
<accession>S7Z8Z1</accession>
<reference evidence="1 2" key="1">
    <citation type="journal article" date="2013" name="PLoS ONE">
        <title>Genomic and secretomic analyses reveal unique features of the lignocellulolytic enzyme system of Penicillium decumbens.</title>
        <authorList>
            <person name="Liu G."/>
            <person name="Zhang L."/>
            <person name="Wei X."/>
            <person name="Zou G."/>
            <person name="Qin Y."/>
            <person name="Ma L."/>
            <person name="Li J."/>
            <person name="Zheng H."/>
            <person name="Wang S."/>
            <person name="Wang C."/>
            <person name="Xun L."/>
            <person name="Zhao G.-P."/>
            <person name="Zhou Z."/>
            <person name="Qu Y."/>
        </authorList>
    </citation>
    <scope>NUCLEOTIDE SEQUENCE [LARGE SCALE GENOMIC DNA]</scope>
    <source>
        <strain evidence="2">114-2 / CGMCC 5302</strain>
    </source>
</reference>
<dbReference type="Proteomes" id="UP000019376">
    <property type="component" value="Unassembled WGS sequence"/>
</dbReference>
<dbReference type="EMBL" id="KB644409">
    <property type="protein sequence ID" value="EPS26679.1"/>
    <property type="molecule type" value="Genomic_DNA"/>
</dbReference>
<protein>
    <submittedName>
        <fullName evidence="1">Uncharacterized protein</fullName>
    </submittedName>
</protein>
<dbReference type="HOGENOM" id="CLU_2373455_0_0_1"/>
<evidence type="ECO:0000313" key="1">
    <source>
        <dbReference type="EMBL" id="EPS26679.1"/>
    </source>
</evidence>
<sequence length="95" mass="10784">MCEGGLRLDLKKVPDEEKELPINNESGLWLSHGVINTADIEISLNRARKPIRAYNAAMNYQTETHFYGTAIDGSSRDIDLDGADFCFGRGRRRRR</sequence>
<keyword evidence="2" id="KW-1185">Reference proteome</keyword>
<name>S7Z8Z1_PENO1</name>